<keyword evidence="7" id="KW-0598">Phosphotransferase system</keyword>
<dbReference type="InterPro" id="IPR013011">
    <property type="entry name" value="PTS_EIIB_2"/>
</dbReference>
<dbReference type="InterPro" id="IPR003352">
    <property type="entry name" value="PTS_EIIC"/>
</dbReference>
<dbReference type="PANTHER" id="PTHR30505:SF0">
    <property type="entry name" value="FRUCTOSE-LIKE PTS SYSTEM EIIBC COMPONENT-RELATED"/>
    <property type="match status" value="1"/>
</dbReference>
<evidence type="ECO:0000256" key="9">
    <source>
        <dbReference type="ARBA" id="ARBA00022777"/>
    </source>
</evidence>
<dbReference type="AlphaFoldDB" id="A0A9X4AKP5"/>
<dbReference type="RefSeq" id="WP_272435005.1">
    <property type="nucleotide sequence ID" value="NZ_JAMQKB010000001.1"/>
</dbReference>
<dbReference type="SUPFAM" id="SSF52794">
    <property type="entry name" value="PTS system IIB component-like"/>
    <property type="match status" value="1"/>
</dbReference>
<dbReference type="InterPro" id="IPR006327">
    <property type="entry name" value="PTS_IIC_fruc"/>
</dbReference>
<organism evidence="15 16">
    <name type="scientific">Terrihalobacillus insolitus</name>
    <dbReference type="NCBI Taxonomy" id="2950438"/>
    <lineage>
        <taxon>Bacteria</taxon>
        <taxon>Bacillati</taxon>
        <taxon>Bacillota</taxon>
        <taxon>Bacilli</taxon>
        <taxon>Bacillales</taxon>
        <taxon>Bacillaceae</taxon>
        <taxon>Terrihalobacillus</taxon>
    </lineage>
</organism>
<dbReference type="InterPro" id="IPR013014">
    <property type="entry name" value="PTS_EIIC_2"/>
</dbReference>
<dbReference type="EMBL" id="JAMQKB010000001">
    <property type="protein sequence ID" value="MDC3423326.1"/>
    <property type="molecule type" value="Genomic_DNA"/>
</dbReference>
<evidence type="ECO:0000256" key="1">
    <source>
        <dbReference type="ARBA" id="ARBA00004429"/>
    </source>
</evidence>
<evidence type="ECO:0000256" key="12">
    <source>
        <dbReference type="SAM" id="Phobius"/>
    </source>
</evidence>
<gene>
    <name evidence="15" type="ORF">NC797_02240</name>
</gene>
<evidence type="ECO:0000256" key="7">
    <source>
        <dbReference type="ARBA" id="ARBA00022683"/>
    </source>
</evidence>
<dbReference type="NCBIfam" id="TIGR00829">
    <property type="entry name" value="FRU"/>
    <property type="match status" value="1"/>
</dbReference>
<feature type="transmembrane region" description="Helical" evidence="12">
    <location>
        <begin position="250"/>
        <end position="269"/>
    </location>
</feature>
<dbReference type="Proteomes" id="UP001145050">
    <property type="component" value="Unassembled WGS sequence"/>
</dbReference>
<proteinExistence type="predicted"/>
<evidence type="ECO:0000256" key="8">
    <source>
        <dbReference type="ARBA" id="ARBA00022692"/>
    </source>
</evidence>
<comment type="subcellular location">
    <subcellularLocation>
        <location evidence="1">Cell inner membrane</location>
        <topology evidence="1">Multi-pass membrane protein</topology>
    </subcellularLocation>
</comment>
<evidence type="ECO:0000313" key="16">
    <source>
        <dbReference type="Proteomes" id="UP001145050"/>
    </source>
</evidence>
<keyword evidence="9" id="KW-0418">Kinase</keyword>
<dbReference type="Pfam" id="PF02378">
    <property type="entry name" value="PTS_EIIC"/>
    <property type="match status" value="1"/>
</dbReference>
<keyword evidence="10 12" id="KW-1133">Transmembrane helix</keyword>
<feature type="transmembrane region" description="Helical" evidence="12">
    <location>
        <begin position="327"/>
        <end position="351"/>
    </location>
</feature>
<dbReference type="PANTHER" id="PTHR30505">
    <property type="entry name" value="FRUCTOSE-LIKE PERMEASE"/>
    <property type="match status" value="1"/>
</dbReference>
<dbReference type="Pfam" id="PF02302">
    <property type="entry name" value="PTS_IIB"/>
    <property type="match status" value="1"/>
</dbReference>
<dbReference type="PROSITE" id="PS51104">
    <property type="entry name" value="PTS_EIIC_TYPE_2"/>
    <property type="match status" value="1"/>
</dbReference>
<feature type="transmembrane region" description="Helical" evidence="12">
    <location>
        <begin position="363"/>
        <end position="384"/>
    </location>
</feature>
<evidence type="ECO:0000259" key="14">
    <source>
        <dbReference type="PROSITE" id="PS51104"/>
    </source>
</evidence>
<keyword evidence="5" id="KW-0762">Sugar transport</keyword>
<feature type="transmembrane region" description="Helical" evidence="12">
    <location>
        <begin position="204"/>
        <end position="230"/>
    </location>
</feature>
<dbReference type="GO" id="GO:0005886">
    <property type="term" value="C:plasma membrane"/>
    <property type="evidence" value="ECO:0007669"/>
    <property type="project" value="UniProtKB-SubCell"/>
</dbReference>
<evidence type="ECO:0000256" key="2">
    <source>
        <dbReference type="ARBA" id="ARBA00022448"/>
    </source>
</evidence>
<feature type="transmembrane region" description="Helical" evidence="12">
    <location>
        <begin position="169"/>
        <end position="192"/>
    </location>
</feature>
<keyword evidence="11 12" id="KW-0472">Membrane</keyword>
<evidence type="ECO:0000256" key="4">
    <source>
        <dbReference type="ARBA" id="ARBA00022553"/>
    </source>
</evidence>
<feature type="transmembrane region" description="Helical" evidence="12">
    <location>
        <begin position="290"/>
        <end position="307"/>
    </location>
</feature>
<dbReference type="InterPro" id="IPR036095">
    <property type="entry name" value="PTS_EIIB-like_sf"/>
</dbReference>
<keyword evidence="6" id="KW-0808">Transferase</keyword>
<dbReference type="InterPro" id="IPR003501">
    <property type="entry name" value="PTS_EIIB_2/3"/>
</dbReference>
<evidence type="ECO:0000256" key="3">
    <source>
        <dbReference type="ARBA" id="ARBA00022475"/>
    </source>
</evidence>
<dbReference type="GO" id="GO:0090563">
    <property type="term" value="F:protein-phosphocysteine-sugar phosphotransferase activity"/>
    <property type="evidence" value="ECO:0007669"/>
    <property type="project" value="TreeGrafter"/>
</dbReference>
<dbReference type="GO" id="GO:0005351">
    <property type="term" value="F:carbohydrate:proton symporter activity"/>
    <property type="evidence" value="ECO:0007669"/>
    <property type="project" value="InterPro"/>
</dbReference>
<dbReference type="GO" id="GO:0009401">
    <property type="term" value="P:phosphoenolpyruvate-dependent sugar phosphotransferase system"/>
    <property type="evidence" value="ECO:0007669"/>
    <property type="project" value="UniProtKB-KW"/>
</dbReference>
<keyword evidence="16" id="KW-1185">Reference proteome</keyword>
<dbReference type="InterPro" id="IPR003353">
    <property type="entry name" value="PTS_IIB_fruc"/>
</dbReference>
<evidence type="ECO:0000256" key="5">
    <source>
        <dbReference type="ARBA" id="ARBA00022597"/>
    </source>
</evidence>
<sequence>MEKKILAVTACPTGIAHTYMAAEAIEKAAGEKGVDIKVETRGSVGVENELTETEIRDAHAIILAADTDAGESRFAGKAVVYASVGEAIKGAADLIDQALAKKATSAEDYVEQVQQAKKERSAQRKGPYKHLMNGVSAMIPLVVAGGIAIALSFMFGINAAEEEGSLAAALMQIGGSSAFALMVPILSGFIAYSIADKPGLAPGLVGGMLASSGGSGFLGGIAAGFLAGYVAKFFKDKIQLPKNLEGLKPILIIPVLATLVTGLLMIYVIGTPIESIMTGLENWLKGLNSGNAIFLGLILGAMMAFDMGGPVNKAAYAFATGLLASDLYAPMAAVMAAGMTPPLGLWLATLIRKNKFTKEERDAGKAAGVLGISFITEGAIPFAAADPFRVIPSLMVGSAVTGALSMLFGAGLKAPHGGVFVLAIPNAVTNLLPYALAILVGTIVTAIMVVSLKKTVESKVNTNSSNSNDVAS</sequence>
<keyword evidence="3" id="KW-1003">Cell membrane</keyword>
<evidence type="ECO:0000313" key="15">
    <source>
        <dbReference type="EMBL" id="MDC3423326.1"/>
    </source>
</evidence>
<evidence type="ECO:0000256" key="6">
    <source>
        <dbReference type="ARBA" id="ARBA00022679"/>
    </source>
</evidence>
<keyword evidence="4" id="KW-0597">Phosphoprotein</keyword>
<accession>A0A9X4AKP5</accession>
<keyword evidence="8 12" id="KW-0812">Transmembrane</keyword>
<evidence type="ECO:0000259" key="13">
    <source>
        <dbReference type="PROSITE" id="PS51099"/>
    </source>
</evidence>
<feature type="transmembrane region" description="Helical" evidence="12">
    <location>
        <begin position="390"/>
        <end position="410"/>
    </location>
</feature>
<dbReference type="PROSITE" id="PS51099">
    <property type="entry name" value="PTS_EIIB_TYPE_2"/>
    <property type="match status" value="1"/>
</dbReference>
<evidence type="ECO:0000256" key="10">
    <source>
        <dbReference type="ARBA" id="ARBA00022989"/>
    </source>
</evidence>
<feature type="transmembrane region" description="Helical" evidence="12">
    <location>
        <begin position="134"/>
        <end position="157"/>
    </location>
</feature>
<reference evidence="15" key="1">
    <citation type="submission" date="2022-06" db="EMBL/GenBank/DDBJ databases">
        <title>Aquibacillus sp. a new bacterium isolated from soil saline samples.</title>
        <authorList>
            <person name="Galisteo C."/>
            <person name="De La Haba R."/>
            <person name="Sanchez-Porro C."/>
            <person name="Ventosa A."/>
        </authorList>
    </citation>
    <scope>NUCLEOTIDE SEQUENCE</scope>
    <source>
        <strain evidence="15">3ASR75-11</strain>
    </source>
</reference>
<dbReference type="Gene3D" id="3.40.50.2300">
    <property type="match status" value="1"/>
</dbReference>
<keyword evidence="2" id="KW-0813">Transport</keyword>
<feature type="domain" description="PTS EIIB type-2" evidence="13">
    <location>
        <begin position="3"/>
        <end position="100"/>
    </location>
</feature>
<protein>
    <submittedName>
        <fullName evidence="15">Fructose-specific PTS transporter subunit EIIC</fullName>
    </submittedName>
</protein>
<dbReference type="CDD" id="cd05569">
    <property type="entry name" value="PTS_IIB_fructose"/>
    <property type="match status" value="1"/>
</dbReference>
<name>A0A9X4AKP5_9BACI</name>
<evidence type="ECO:0000256" key="11">
    <source>
        <dbReference type="ARBA" id="ARBA00023136"/>
    </source>
</evidence>
<comment type="caution">
    <text evidence="15">The sequence shown here is derived from an EMBL/GenBank/DDBJ whole genome shotgun (WGS) entry which is preliminary data.</text>
</comment>
<feature type="domain" description="PTS EIIC type-2" evidence="14">
    <location>
        <begin position="127"/>
        <end position="462"/>
    </location>
</feature>
<dbReference type="InterPro" id="IPR050864">
    <property type="entry name" value="Bacterial_PTS_Sugar_Transport"/>
</dbReference>
<dbReference type="NCBIfam" id="TIGR01427">
    <property type="entry name" value="PTS_IIC_fructo"/>
    <property type="match status" value="1"/>
</dbReference>
<dbReference type="GO" id="GO:0016301">
    <property type="term" value="F:kinase activity"/>
    <property type="evidence" value="ECO:0007669"/>
    <property type="project" value="UniProtKB-KW"/>
</dbReference>
<dbReference type="FunFam" id="3.40.50.2300:FF:000014">
    <property type="entry name" value="PTS system fructose-like transporter subunit IIB"/>
    <property type="match status" value="1"/>
</dbReference>
<feature type="transmembrane region" description="Helical" evidence="12">
    <location>
        <begin position="431"/>
        <end position="452"/>
    </location>
</feature>
<dbReference type="GO" id="GO:0022877">
    <property type="term" value="F:protein-N(PI)-phosphohistidine-fructose phosphotransferase system transporter activity"/>
    <property type="evidence" value="ECO:0007669"/>
    <property type="project" value="InterPro"/>
</dbReference>